<dbReference type="InterPro" id="IPR050663">
    <property type="entry name" value="Ankyrin-SOCS_Box"/>
</dbReference>
<dbReference type="PANTHER" id="PTHR24193">
    <property type="entry name" value="ANKYRIN REPEAT PROTEIN"/>
    <property type="match status" value="1"/>
</dbReference>
<organism evidence="4 5">
    <name type="scientific">Gibberella zeae</name>
    <name type="common">Wheat head blight fungus</name>
    <name type="synonym">Fusarium graminearum</name>
    <dbReference type="NCBI Taxonomy" id="5518"/>
    <lineage>
        <taxon>Eukaryota</taxon>
        <taxon>Fungi</taxon>
        <taxon>Dikarya</taxon>
        <taxon>Ascomycota</taxon>
        <taxon>Pezizomycotina</taxon>
        <taxon>Sordariomycetes</taxon>
        <taxon>Hypocreomycetidae</taxon>
        <taxon>Hypocreales</taxon>
        <taxon>Nectriaceae</taxon>
        <taxon>Fusarium</taxon>
    </lineage>
</organism>
<feature type="repeat" description="ANK" evidence="3">
    <location>
        <begin position="353"/>
        <end position="385"/>
    </location>
</feature>
<evidence type="ECO:0000256" key="1">
    <source>
        <dbReference type="ARBA" id="ARBA00022737"/>
    </source>
</evidence>
<dbReference type="AlphaFoldDB" id="A0A9N8RJU2"/>
<evidence type="ECO:0000256" key="3">
    <source>
        <dbReference type="PROSITE-ProRule" id="PRU00023"/>
    </source>
</evidence>
<evidence type="ECO:0000313" key="4">
    <source>
        <dbReference type="EMBL" id="CAG1997560.1"/>
    </source>
</evidence>
<dbReference type="PANTHER" id="PTHR24193:SF121">
    <property type="entry name" value="ADA2A-CONTAINING COMPLEX COMPONENT 3, ISOFORM D"/>
    <property type="match status" value="1"/>
</dbReference>
<dbReference type="Pfam" id="PF12796">
    <property type="entry name" value="Ank_2"/>
    <property type="match status" value="2"/>
</dbReference>
<evidence type="ECO:0000313" key="5">
    <source>
        <dbReference type="Proteomes" id="UP000746612"/>
    </source>
</evidence>
<dbReference type="InterPro" id="IPR036770">
    <property type="entry name" value="Ankyrin_rpt-contain_sf"/>
</dbReference>
<keyword evidence="1" id="KW-0677">Repeat</keyword>
<keyword evidence="2 3" id="KW-0040">ANK repeat</keyword>
<dbReference type="InterPro" id="IPR002110">
    <property type="entry name" value="Ankyrin_rpt"/>
</dbReference>
<dbReference type="GO" id="GO:0045944">
    <property type="term" value="P:positive regulation of transcription by RNA polymerase II"/>
    <property type="evidence" value="ECO:0007669"/>
    <property type="project" value="TreeGrafter"/>
</dbReference>
<comment type="caution">
    <text evidence="4">The sequence shown here is derived from an EMBL/GenBank/DDBJ whole genome shotgun (WGS) entry which is preliminary data.</text>
</comment>
<dbReference type="Proteomes" id="UP000746612">
    <property type="component" value="Unassembled WGS sequence"/>
</dbReference>
<dbReference type="PROSITE" id="PS50297">
    <property type="entry name" value="ANK_REP_REGION"/>
    <property type="match status" value="2"/>
</dbReference>
<dbReference type="GO" id="GO:0000976">
    <property type="term" value="F:transcription cis-regulatory region binding"/>
    <property type="evidence" value="ECO:0007669"/>
    <property type="project" value="TreeGrafter"/>
</dbReference>
<feature type="repeat" description="ANK" evidence="3">
    <location>
        <begin position="257"/>
        <end position="286"/>
    </location>
</feature>
<gene>
    <name evidence="4" type="ORF">MDCFG202_LOCUS430818</name>
</gene>
<evidence type="ECO:0000256" key="2">
    <source>
        <dbReference type="ARBA" id="ARBA00023043"/>
    </source>
</evidence>
<dbReference type="PROSITE" id="PS50088">
    <property type="entry name" value="ANK_REPEAT"/>
    <property type="match status" value="3"/>
</dbReference>
<dbReference type="SUPFAM" id="SSF48403">
    <property type="entry name" value="Ankyrin repeat"/>
    <property type="match status" value="1"/>
</dbReference>
<dbReference type="Gene3D" id="1.25.40.20">
    <property type="entry name" value="Ankyrin repeat-containing domain"/>
    <property type="match status" value="1"/>
</dbReference>
<dbReference type="GO" id="GO:0005634">
    <property type="term" value="C:nucleus"/>
    <property type="evidence" value="ECO:0007669"/>
    <property type="project" value="TreeGrafter"/>
</dbReference>
<protein>
    <submittedName>
        <fullName evidence="4">Uncharacterized protein</fullName>
    </submittedName>
</protein>
<sequence length="459" mass="50051">MQLLGLLMEAAILDRLGKLPLNLKTTYDEMYSQIAARNQYDKALADRALMWVMCAPRYLTSSELLSAISLPSDDGEFYMAEEVDDALLLDLCSDFLIFDAYQKHYCRNYWVYHIPTQRGLRPDPGLSNLLMEFIGAPMESSAYFRSWFQAVNHDLDFGPSRFKSFFTRGIMSQISPCSVGLFAACRLSLLGFMEGWLDDGTIPLGLTNCLGDNVMTLATLSGWITICETLLYRGFPIDSGFRRHDKFARDYEGFYGNALAAAAVQGYIPVVKCLLKHGAEVNMYSTIYGSALIAASTYGNIDVARLLLNNGADVDFNRGPYGSALAATSEVSNIDMVRFLLNNRASINLKNEDSGSALAAAAAMGQIEVVQLLVEEGANIDLQAGCYGTTLAAAALHRHQGVISLLIQNGADVNLQICAGEFSNALDAAAVSGSTMIVKHLLRHGAAPSQNSSYKVIAH</sequence>
<proteinExistence type="predicted"/>
<name>A0A9N8RJU2_GIBZA</name>
<dbReference type="EMBL" id="CAJPIJ010000160">
    <property type="protein sequence ID" value="CAG1997560.1"/>
    <property type="molecule type" value="Genomic_DNA"/>
</dbReference>
<dbReference type="SMART" id="SM00248">
    <property type="entry name" value="ANK"/>
    <property type="match status" value="7"/>
</dbReference>
<feature type="repeat" description="ANK" evidence="3">
    <location>
        <begin position="290"/>
        <end position="319"/>
    </location>
</feature>
<reference evidence="4" key="1">
    <citation type="submission" date="2021-03" db="EMBL/GenBank/DDBJ databases">
        <authorList>
            <person name="Alouane T."/>
            <person name="Langin T."/>
            <person name="Bonhomme L."/>
        </authorList>
    </citation>
    <scope>NUCLEOTIDE SEQUENCE</scope>
    <source>
        <strain evidence="4">MDC_Fg202</strain>
    </source>
</reference>
<accession>A0A9N8RJU2</accession>